<dbReference type="InterPro" id="IPR002182">
    <property type="entry name" value="NB-ARC"/>
</dbReference>
<dbReference type="InterPro" id="IPR027417">
    <property type="entry name" value="P-loop_NTPase"/>
</dbReference>
<dbReference type="PANTHER" id="PTHR36766">
    <property type="entry name" value="PLANT BROAD-SPECTRUM MILDEW RESISTANCE PROTEIN RPW8"/>
    <property type="match status" value="1"/>
</dbReference>
<dbReference type="InterPro" id="IPR055414">
    <property type="entry name" value="LRR_R13L4/SHOC2-like"/>
</dbReference>
<dbReference type="PRINTS" id="PR00364">
    <property type="entry name" value="DISEASERSIST"/>
</dbReference>
<dbReference type="OrthoDB" id="661757at2759"/>
<keyword evidence="4" id="KW-1133">Transmembrane helix</keyword>
<dbReference type="PROSITE" id="PS51450">
    <property type="entry name" value="LRR"/>
    <property type="match status" value="1"/>
</dbReference>
<dbReference type="SUPFAM" id="SSF52047">
    <property type="entry name" value="RNI-like"/>
    <property type="match status" value="1"/>
</dbReference>
<reference evidence="6 7" key="1">
    <citation type="journal article" date="2019" name="Sci. Rep.">
        <title>A high-quality genome of Eragrostis curvula grass provides insights into Poaceae evolution and supports new strategies to enhance forage quality.</title>
        <authorList>
            <person name="Carballo J."/>
            <person name="Santos B.A.C.M."/>
            <person name="Zappacosta D."/>
            <person name="Garbus I."/>
            <person name="Selva J.P."/>
            <person name="Gallo C.A."/>
            <person name="Diaz A."/>
            <person name="Albertini E."/>
            <person name="Caccamo M."/>
            <person name="Echenique V."/>
        </authorList>
    </citation>
    <scope>NUCLEOTIDE SEQUENCE [LARGE SCALE GENOMIC DNA]</scope>
    <source>
        <strain evidence="7">cv. Victoria</strain>
        <tissue evidence="6">Leaf</tissue>
    </source>
</reference>
<evidence type="ECO:0000256" key="2">
    <source>
        <dbReference type="ARBA" id="ARBA00022821"/>
    </source>
</evidence>
<dbReference type="InterPro" id="IPR058922">
    <property type="entry name" value="WHD_DRP"/>
</dbReference>
<evidence type="ECO:0000313" key="6">
    <source>
        <dbReference type="EMBL" id="TVT98968.1"/>
    </source>
</evidence>
<keyword evidence="1" id="KW-0677">Repeat</keyword>
<name>A0A5J9SJ23_9POAL</name>
<dbReference type="Pfam" id="PF00931">
    <property type="entry name" value="NB-ARC"/>
    <property type="match status" value="1"/>
</dbReference>
<dbReference type="GO" id="GO:0043531">
    <property type="term" value="F:ADP binding"/>
    <property type="evidence" value="ECO:0007669"/>
    <property type="project" value="InterPro"/>
</dbReference>
<organism evidence="6 7">
    <name type="scientific">Eragrostis curvula</name>
    <name type="common">weeping love grass</name>
    <dbReference type="NCBI Taxonomy" id="38414"/>
    <lineage>
        <taxon>Eukaryota</taxon>
        <taxon>Viridiplantae</taxon>
        <taxon>Streptophyta</taxon>
        <taxon>Embryophyta</taxon>
        <taxon>Tracheophyta</taxon>
        <taxon>Spermatophyta</taxon>
        <taxon>Magnoliopsida</taxon>
        <taxon>Liliopsida</taxon>
        <taxon>Poales</taxon>
        <taxon>Poaceae</taxon>
        <taxon>PACMAD clade</taxon>
        <taxon>Chloridoideae</taxon>
        <taxon>Eragrostideae</taxon>
        <taxon>Eragrostidinae</taxon>
        <taxon>Eragrostis</taxon>
    </lineage>
</organism>
<dbReference type="AlphaFoldDB" id="A0A5J9SJ23"/>
<dbReference type="Proteomes" id="UP000324897">
    <property type="component" value="Unassembled WGS sequence"/>
</dbReference>
<protein>
    <recommendedName>
        <fullName evidence="5">AAA+ ATPase domain-containing protein</fullName>
    </recommendedName>
</protein>
<keyword evidence="2" id="KW-0611">Plant defense</keyword>
<dbReference type="SUPFAM" id="SSF52058">
    <property type="entry name" value="L domain-like"/>
    <property type="match status" value="1"/>
</dbReference>
<sequence>MDGRVLLEDSSGLPVSTVTSKLKELVDTANEAAKLTGGAEAALLVSRDDAEAAGATNGNVAGIKNWLHRFRGAMYELDEAVDGHNSCVVRQKQQQQQTGEGTSRSIRHWFRPSSTAVHKTECKRLKNTVEKLNKEMAIILQQGHQLNIQTIHSSRQRWSSGFSGEVPYHDIVGDVEHQKLELIGMLTDKKSTGALENDQSTSYIVAIVGCGGTGKTTLARKVCDDHCTRNAFSTILWVHGSKDFTDKALLSAIASAAGIKDGEAESRDKIEKRLASMLEGKRVLLILDDVWSHQINENYLETCLPVQHGSRILMTTLERSVAALESVQTYMVKEFPLPDCRSLLSRSSCLDIEQLKTGTFKDIGETLIEKCSKIQLAIKVIGGVLRTKDSRREEWHNLSECEGWSPPSDIPDGLKEIAGPIRVAYNDLPSHLKQCLLYCLHFPEGVMISKLTVMRLWISEGFIEQQENTNPEDAAEKYYKELLLRNLLQPEIGSDMACRLHDCVRYVLQRLTKDLWIGKCKSVSSNKEILPFFRTCILHKNPLGNRVLGQVPKIVKHLRVLDLTGTSIRHIPESMEPLLHLRFLNLSHTDITELPESIESLRNLQFLVLRFCCRLHSLPRGISKLQYLRTLDIEGTAPRLVLPRLDQLKQLTMLHGYIVNSEEASEEDKSGWPLEDLKSLSSLTSLQIVEIERIQQRARAKNAELSMKSQLKQLELCCSTRKANLVEEEEDRRLNDILSDLQPPKCLEYLKIVGYNGQSFPYWIMDLPKLKQLFIADCNFCECLPALGQLPELKLLRVSGCSKLRTIKTGRTGPRQVLFPKLEQLHVNDMRSMESWKGFESGDLPSLAELHLLRCPSLGSLPSCLKQCRQLTSMIVVSTDRLEAVDSLPALRELVVQDCKRLARVSNLPELKALVVVECSGLRNVNGLKLLKHLRVVDRELTSLPDWLTRHGSVLETLTIVGREVLLGSLVPGGEDWPAISGIGKVYGNLPEGMPFFAYTKSTATLEAFGARQELVNLADATDGNVASSVVENWSPASFATRIWMLSTKIRYLLFGTLPGTIYLLLLLLPNINLEPFSAGVLLVFLAYIGIMLVFFTYGMLASSQRQRKGNSRSSSSI</sequence>
<comment type="caution">
    <text evidence="6">The sequence shown here is derived from an EMBL/GenBank/DDBJ whole genome shotgun (WGS) entry which is preliminary data.</text>
</comment>
<keyword evidence="3" id="KW-0175">Coiled coil</keyword>
<dbReference type="Gramene" id="TVT98968">
    <property type="protein sequence ID" value="TVT98968"/>
    <property type="gene ID" value="EJB05_55687"/>
</dbReference>
<proteinExistence type="predicted"/>
<dbReference type="GO" id="GO:0009626">
    <property type="term" value="P:plant-type hypersensitive response"/>
    <property type="evidence" value="ECO:0007669"/>
    <property type="project" value="UniProtKB-ARBA"/>
</dbReference>
<evidence type="ECO:0000259" key="5">
    <source>
        <dbReference type="SMART" id="SM00382"/>
    </source>
</evidence>
<dbReference type="EMBL" id="RWGY01000778">
    <property type="protein sequence ID" value="TVT98968.1"/>
    <property type="molecule type" value="Genomic_DNA"/>
</dbReference>
<dbReference type="Pfam" id="PF23598">
    <property type="entry name" value="LRR_14"/>
    <property type="match status" value="1"/>
</dbReference>
<dbReference type="SMART" id="SM00382">
    <property type="entry name" value="AAA"/>
    <property type="match status" value="1"/>
</dbReference>
<keyword evidence="4" id="KW-0812">Transmembrane</keyword>
<dbReference type="InterPro" id="IPR003593">
    <property type="entry name" value="AAA+_ATPase"/>
</dbReference>
<dbReference type="SUPFAM" id="SSF52540">
    <property type="entry name" value="P-loop containing nucleoside triphosphate hydrolases"/>
    <property type="match status" value="1"/>
</dbReference>
<feature type="transmembrane region" description="Helical" evidence="4">
    <location>
        <begin position="1078"/>
        <end position="1101"/>
    </location>
</feature>
<dbReference type="Gene3D" id="3.40.50.300">
    <property type="entry name" value="P-loop containing nucleotide triphosphate hydrolases"/>
    <property type="match status" value="1"/>
</dbReference>
<dbReference type="InterPro" id="IPR036388">
    <property type="entry name" value="WH-like_DNA-bd_sf"/>
</dbReference>
<feature type="non-terminal residue" evidence="6">
    <location>
        <position position="1"/>
    </location>
</feature>
<dbReference type="Gene3D" id="3.80.10.10">
    <property type="entry name" value="Ribonuclease Inhibitor"/>
    <property type="match status" value="2"/>
</dbReference>
<dbReference type="GO" id="GO:0042742">
    <property type="term" value="P:defense response to bacterium"/>
    <property type="evidence" value="ECO:0007669"/>
    <property type="project" value="UniProtKB-ARBA"/>
</dbReference>
<dbReference type="Pfam" id="PF23559">
    <property type="entry name" value="WHD_DRP"/>
    <property type="match status" value="1"/>
</dbReference>
<dbReference type="InterPro" id="IPR032675">
    <property type="entry name" value="LRR_dom_sf"/>
</dbReference>
<evidence type="ECO:0000313" key="7">
    <source>
        <dbReference type="Proteomes" id="UP000324897"/>
    </source>
</evidence>
<evidence type="ECO:0000256" key="1">
    <source>
        <dbReference type="ARBA" id="ARBA00022737"/>
    </source>
</evidence>
<gene>
    <name evidence="6" type="ORF">EJB05_55687</name>
</gene>
<dbReference type="GO" id="GO:0002758">
    <property type="term" value="P:innate immune response-activating signaling pathway"/>
    <property type="evidence" value="ECO:0007669"/>
    <property type="project" value="UniProtKB-ARBA"/>
</dbReference>
<evidence type="ECO:0000256" key="4">
    <source>
        <dbReference type="SAM" id="Phobius"/>
    </source>
</evidence>
<feature type="coiled-coil region" evidence="3">
    <location>
        <begin position="115"/>
        <end position="142"/>
    </location>
</feature>
<dbReference type="PANTHER" id="PTHR36766:SF70">
    <property type="entry name" value="DISEASE RESISTANCE PROTEIN RGA4"/>
    <property type="match status" value="1"/>
</dbReference>
<accession>A0A5J9SJ23</accession>
<dbReference type="InterPro" id="IPR001611">
    <property type="entry name" value="Leu-rich_rpt"/>
</dbReference>
<dbReference type="Gene3D" id="1.10.10.10">
    <property type="entry name" value="Winged helix-like DNA-binding domain superfamily/Winged helix DNA-binding domain"/>
    <property type="match status" value="1"/>
</dbReference>
<dbReference type="FunFam" id="1.10.10.10:FF:000322">
    <property type="entry name" value="Probable disease resistance protein At1g63360"/>
    <property type="match status" value="1"/>
</dbReference>
<feature type="domain" description="AAA+ ATPase" evidence="5">
    <location>
        <begin position="201"/>
        <end position="335"/>
    </location>
</feature>
<feature type="transmembrane region" description="Helical" evidence="4">
    <location>
        <begin position="1052"/>
        <end position="1072"/>
    </location>
</feature>
<keyword evidence="7" id="KW-1185">Reference proteome</keyword>
<keyword evidence="4" id="KW-0472">Membrane</keyword>
<evidence type="ECO:0000256" key="3">
    <source>
        <dbReference type="SAM" id="Coils"/>
    </source>
</evidence>